<name>A0ABT7NMH6_9SPHI</name>
<keyword evidence="2" id="KW-0812">Transmembrane</keyword>
<evidence type="ECO:0008006" key="5">
    <source>
        <dbReference type="Google" id="ProtNLM"/>
    </source>
</evidence>
<dbReference type="RefSeq" id="WP_286651217.1">
    <property type="nucleotide sequence ID" value="NZ_JACAGK010000021.1"/>
</dbReference>
<feature type="transmembrane region" description="Helical" evidence="2">
    <location>
        <begin position="181"/>
        <end position="199"/>
    </location>
</feature>
<evidence type="ECO:0000256" key="2">
    <source>
        <dbReference type="SAM" id="Phobius"/>
    </source>
</evidence>
<dbReference type="EMBL" id="JACAGK010000021">
    <property type="protein sequence ID" value="MDM1048409.1"/>
    <property type="molecule type" value="Genomic_DNA"/>
</dbReference>
<evidence type="ECO:0000313" key="3">
    <source>
        <dbReference type="EMBL" id="MDM1048409.1"/>
    </source>
</evidence>
<sequence>MVVIVTALASCGALRNKSKHSEKLEIKESTKVELKQSESAVSSADIKEKEIDKGVIITEKETTTVTSKAGAKGSVTIKKGDLKPGENYLAVDSAFKLIKAVLDTLNQTLTIEIETPEEVTKTTVKETTTERKDVTKERQEQKQDSTNKQVATQAQLDRRESSATAESESKPNVWAVFVSKIGWGIVLLIVVFGVLWWFFKGARK</sequence>
<reference evidence="3" key="2">
    <citation type="journal article" date="2022" name="Sci. Total Environ.">
        <title>Prevalence, transmission, and molecular epidemiology of tet(X)-positive bacteria among humans, animals, and environmental niches in China: An epidemiological, and genomic-based study.</title>
        <authorList>
            <person name="Dong N."/>
            <person name="Zeng Y."/>
            <person name="Cai C."/>
            <person name="Sun C."/>
            <person name="Lu J."/>
            <person name="Liu C."/>
            <person name="Zhou H."/>
            <person name="Sun Q."/>
            <person name="Shu L."/>
            <person name="Wang H."/>
            <person name="Wang Y."/>
            <person name="Wang S."/>
            <person name="Wu C."/>
            <person name="Chan E.W."/>
            <person name="Chen G."/>
            <person name="Shen Z."/>
            <person name="Chen S."/>
            <person name="Zhang R."/>
        </authorList>
    </citation>
    <scope>NUCLEOTIDE SEQUENCE</scope>
    <source>
        <strain evidence="3">R1692</strain>
    </source>
</reference>
<feature type="non-terminal residue" evidence="3">
    <location>
        <position position="1"/>
    </location>
</feature>
<dbReference type="Proteomes" id="UP001170954">
    <property type="component" value="Unassembled WGS sequence"/>
</dbReference>
<organism evidence="3 4">
    <name type="scientific">Sphingobacterium hotanense</name>
    <dbReference type="NCBI Taxonomy" id="649196"/>
    <lineage>
        <taxon>Bacteria</taxon>
        <taxon>Pseudomonadati</taxon>
        <taxon>Bacteroidota</taxon>
        <taxon>Sphingobacteriia</taxon>
        <taxon>Sphingobacteriales</taxon>
        <taxon>Sphingobacteriaceae</taxon>
        <taxon>Sphingobacterium</taxon>
    </lineage>
</organism>
<feature type="compositionally biased region" description="Basic and acidic residues" evidence="1">
    <location>
        <begin position="119"/>
        <end position="145"/>
    </location>
</feature>
<gene>
    <name evidence="3" type="ORF">HX018_09185</name>
</gene>
<keyword evidence="2" id="KW-1133">Transmembrane helix</keyword>
<feature type="compositionally biased region" description="Polar residues" evidence="1">
    <location>
        <begin position="146"/>
        <end position="155"/>
    </location>
</feature>
<comment type="caution">
    <text evidence="3">The sequence shown here is derived from an EMBL/GenBank/DDBJ whole genome shotgun (WGS) entry which is preliminary data.</text>
</comment>
<evidence type="ECO:0000313" key="4">
    <source>
        <dbReference type="Proteomes" id="UP001170954"/>
    </source>
</evidence>
<proteinExistence type="predicted"/>
<accession>A0ABT7NMH6</accession>
<evidence type="ECO:0000256" key="1">
    <source>
        <dbReference type="SAM" id="MobiDB-lite"/>
    </source>
</evidence>
<keyword evidence="4" id="KW-1185">Reference proteome</keyword>
<keyword evidence="2" id="KW-0472">Membrane</keyword>
<feature type="region of interest" description="Disordered" evidence="1">
    <location>
        <begin position="119"/>
        <end position="165"/>
    </location>
</feature>
<reference evidence="3" key="1">
    <citation type="submission" date="2020-06" db="EMBL/GenBank/DDBJ databases">
        <authorList>
            <person name="Dong N."/>
        </authorList>
    </citation>
    <scope>NUCLEOTIDE SEQUENCE</scope>
    <source>
        <strain evidence="3">R1692</strain>
    </source>
</reference>
<protein>
    <recommendedName>
        <fullName evidence="5">DUF4349 domain-containing protein</fullName>
    </recommendedName>
</protein>